<gene>
    <name evidence="2" type="ORF">CKY39_00335</name>
</gene>
<dbReference type="InterPro" id="IPR050765">
    <property type="entry name" value="Riboflavin_Biosynth_HTPR"/>
</dbReference>
<name>A0A250DBX7_9BURK</name>
<proteinExistence type="predicted"/>
<dbReference type="AlphaFoldDB" id="A0A250DBX7"/>
<evidence type="ECO:0000313" key="2">
    <source>
        <dbReference type="EMBL" id="ATA51846.1"/>
    </source>
</evidence>
<dbReference type="InterPro" id="IPR002734">
    <property type="entry name" value="RibDG_C"/>
</dbReference>
<feature type="domain" description="Bacterial bifunctional deaminase-reductase C-terminal" evidence="1">
    <location>
        <begin position="2"/>
        <end position="190"/>
    </location>
</feature>
<organism evidence="2 3">
    <name type="scientific">Variovorax boronicumulans</name>
    <dbReference type="NCBI Taxonomy" id="436515"/>
    <lineage>
        <taxon>Bacteria</taxon>
        <taxon>Pseudomonadati</taxon>
        <taxon>Pseudomonadota</taxon>
        <taxon>Betaproteobacteria</taxon>
        <taxon>Burkholderiales</taxon>
        <taxon>Comamonadaceae</taxon>
        <taxon>Variovorax</taxon>
    </lineage>
</organism>
<dbReference type="GO" id="GO:0009231">
    <property type="term" value="P:riboflavin biosynthetic process"/>
    <property type="evidence" value="ECO:0007669"/>
    <property type="project" value="InterPro"/>
</dbReference>
<dbReference type="Pfam" id="PF01872">
    <property type="entry name" value="RibD_C"/>
    <property type="match status" value="1"/>
</dbReference>
<dbReference type="Gene3D" id="3.40.430.10">
    <property type="entry name" value="Dihydrofolate Reductase, subunit A"/>
    <property type="match status" value="1"/>
</dbReference>
<protein>
    <submittedName>
        <fullName evidence="2">Deaminase</fullName>
    </submittedName>
</protein>
<dbReference type="RefSeq" id="WP_095743056.1">
    <property type="nucleotide sequence ID" value="NZ_CP023284.1"/>
</dbReference>
<evidence type="ECO:0000313" key="3">
    <source>
        <dbReference type="Proteomes" id="UP000217154"/>
    </source>
</evidence>
<accession>A0A250DBX7</accession>
<dbReference type="PANTHER" id="PTHR38011">
    <property type="entry name" value="DIHYDROFOLATE REDUCTASE FAMILY PROTEIN (AFU_ORTHOLOGUE AFUA_8G06820)"/>
    <property type="match status" value="1"/>
</dbReference>
<sequence>MRKLIVQMQMSVDGFVSPANGDIDWQLWGWGDRWRWDAALRRDFNAVFAGVDTILLSRKIIEEGYLDHWGRAATRFPANPDYAFAQRVVDARKVVLTNKLQASRWERTDIARGAMADEVNALKRLPGEDILTIGGVGFASSLTSAGLVDEFQFFVNPAAVGAGRSVFHDTRHGHALRLLGSTAYDCGMVVNRYAPA</sequence>
<dbReference type="KEGG" id="vbo:CKY39_00335"/>
<dbReference type="InterPro" id="IPR024072">
    <property type="entry name" value="DHFR-like_dom_sf"/>
</dbReference>
<dbReference type="GO" id="GO:0008703">
    <property type="term" value="F:5-amino-6-(5-phosphoribosylamino)uracil reductase activity"/>
    <property type="evidence" value="ECO:0007669"/>
    <property type="project" value="InterPro"/>
</dbReference>
<dbReference type="EMBL" id="CP023284">
    <property type="protein sequence ID" value="ATA51846.1"/>
    <property type="molecule type" value="Genomic_DNA"/>
</dbReference>
<dbReference type="Proteomes" id="UP000217154">
    <property type="component" value="Chromosome"/>
</dbReference>
<reference evidence="2 3" key="1">
    <citation type="submission" date="2017-09" db="EMBL/GenBank/DDBJ databases">
        <title>The diverse metabolic capabilities of V. boronicumulans make it an excellent choice for continued studies on novel biodegradation.</title>
        <authorList>
            <person name="Sun S."/>
        </authorList>
    </citation>
    <scope>NUCLEOTIDE SEQUENCE [LARGE SCALE GENOMIC DNA]</scope>
    <source>
        <strain evidence="2 3">J1</strain>
    </source>
</reference>
<dbReference type="PANTHER" id="PTHR38011:SF11">
    <property type="entry name" value="2,5-DIAMINO-6-RIBOSYLAMINO-4(3H)-PYRIMIDINONE 5'-PHOSPHATE REDUCTASE"/>
    <property type="match status" value="1"/>
</dbReference>
<dbReference type="SUPFAM" id="SSF53597">
    <property type="entry name" value="Dihydrofolate reductase-like"/>
    <property type="match status" value="1"/>
</dbReference>
<evidence type="ECO:0000259" key="1">
    <source>
        <dbReference type="Pfam" id="PF01872"/>
    </source>
</evidence>